<evidence type="ECO:0000313" key="1">
    <source>
        <dbReference type="EMBL" id="RNA12647.1"/>
    </source>
</evidence>
<evidence type="ECO:0000313" key="2">
    <source>
        <dbReference type="Proteomes" id="UP000276133"/>
    </source>
</evidence>
<reference evidence="1 2" key="1">
    <citation type="journal article" date="2018" name="Sci. Rep.">
        <title>Genomic signatures of local adaptation to the degree of environmental predictability in rotifers.</title>
        <authorList>
            <person name="Franch-Gras L."/>
            <person name="Hahn C."/>
            <person name="Garcia-Roger E.M."/>
            <person name="Carmona M.J."/>
            <person name="Serra M."/>
            <person name="Gomez A."/>
        </authorList>
    </citation>
    <scope>NUCLEOTIDE SEQUENCE [LARGE SCALE GENOMIC DNA]</scope>
    <source>
        <strain evidence="1">HYR1</strain>
    </source>
</reference>
<sequence length="60" mass="7311">MEHKMVKNERLYINLNLYQHLKLLNNDVVFIKLYPETGRLLIEVSKLRNFFILFDFSPKL</sequence>
<dbReference type="AlphaFoldDB" id="A0A3M7QMI2"/>
<keyword evidence="2" id="KW-1185">Reference proteome</keyword>
<comment type="caution">
    <text evidence="1">The sequence shown here is derived from an EMBL/GenBank/DDBJ whole genome shotgun (WGS) entry which is preliminary data.</text>
</comment>
<protein>
    <submittedName>
        <fullName evidence="1">Uncharacterized protein</fullName>
    </submittedName>
</protein>
<gene>
    <name evidence="1" type="ORF">BpHYR1_000776</name>
</gene>
<name>A0A3M7QMI2_BRAPC</name>
<proteinExistence type="predicted"/>
<dbReference type="Proteomes" id="UP000276133">
    <property type="component" value="Unassembled WGS sequence"/>
</dbReference>
<accession>A0A3M7QMI2</accession>
<organism evidence="1 2">
    <name type="scientific">Brachionus plicatilis</name>
    <name type="common">Marine rotifer</name>
    <name type="synonym">Brachionus muelleri</name>
    <dbReference type="NCBI Taxonomy" id="10195"/>
    <lineage>
        <taxon>Eukaryota</taxon>
        <taxon>Metazoa</taxon>
        <taxon>Spiralia</taxon>
        <taxon>Gnathifera</taxon>
        <taxon>Rotifera</taxon>
        <taxon>Eurotatoria</taxon>
        <taxon>Monogononta</taxon>
        <taxon>Pseudotrocha</taxon>
        <taxon>Ploima</taxon>
        <taxon>Brachionidae</taxon>
        <taxon>Brachionus</taxon>
    </lineage>
</organism>
<dbReference type="EMBL" id="REGN01005647">
    <property type="protein sequence ID" value="RNA12647.1"/>
    <property type="molecule type" value="Genomic_DNA"/>
</dbReference>